<feature type="region of interest" description="Disordered" evidence="1">
    <location>
        <begin position="97"/>
        <end position="142"/>
    </location>
</feature>
<organism evidence="3 4">
    <name type="scientific">Enterospora canceri</name>
    <dbReference type="NCBI Taxonomy" id="1081671"/>
    <lineage>
        <taxon>Eukaryota</taxon>
        <taxon>Fungi</taxon>
        <taxon>Fungi incertae sedis</taxon>
        <taxon>Microsporidia</taxon>
        <taxon>Enterocytozoonidae</taxon>
        <taxon>Enterospora</taxon>
    </lineage>
</organism>
<dbReference type="InterPro" id="IPR001214">
    <property type="entry name" value="SET_dom"/>
</dbReference>
<evidence type="ECO:0000256" key="1">
    <source>
        <dbReference type="SAM" id="MobiDB-lite"/>
    </source>
</evidence>
<dbReference type="OrthoDB" id="308383at2759"/>
<dbReference type="Proteomes" id="UP000192639">
    <property type="component" value="Unassembled WGS sequence"/>
</dbReference>
<evidence type="ECO:0000313" key="4">
    <source>
        <dbReference type="Proteomes" id="UP000192639"/>
    </source>
</evidence>
<dbReference type="VEuPathDB" id="MicrosporidiaDB:ECANGB1_709"/>
<reference evidence="3 4" key="1">
    <citation type="journal article" date="2017" name="Environ. Microbiol.">
        <title>Decay of the glycolytic pathway and adaptation to intranuclear parasitism within Enterocytozoonidae microsporidia.</title>
        <authorList>
            <person name="Wiredu Boakye D."/>
            <person name="Jaroenlak P."/>
            <person name="Prachumwat A."/>
            <person name="Williams T.A."/>
            <person name="Bateman K.S."/>
            <person name="Itsathitphaisarn O."/>
            <person name="Sritunyalucksana K."/>
            <person name="Paszkiewicz K.H."/>
            <person name="Moore K.A."/>
            <person name="Stentiford G.D."/>
            <person name="Williams B.A."/>
        </authorList>
    </citation>
    <scope>NUCLEOTIDE SEQUENCE [LARGE SCALE GENOMIC DNA]</scope>
    <source>
        <strain evidence="3 4">GB1</strain>
    </source>
</reference>
<dbReference type="PANTHER" id="PTHR46167">
    <property type="entry name" value="N-LYSINE METHYLTRANSFERASE KMT5A"/>
    <property type="match status" value="1"/>
</dbReference>
<dbReference type="SUPFAM" id="SSF82199">
    <property type="entry name" value="SET domain"/>
    <property type="match status" value="1"/>
</dbReference>
<dbReference type="GO" id="GO:0005700">
    <property type="term" value="C:polytene chromosome"/>
    <property type="evidence" value="ECO:0007669"/>
    <property type="project" value="TreeGrafter"/>
</dbReference>
<dbReference type="GO" id="GO:0042799">
    <property type="term" value="F:histone H4K20 methyltransferase activity"/>
    <property type="evidence" value="ECO:0007669"/>
    <property type="project" value="TreeGrafter"/>
</dbReference>
<feature type="compositionally biased region" description="Basic and acidic residues" evidence="1">
    <location>
        <begin position="100"/>
        <end position="116"/>
    </location>
</feature>
<dbReference type="EMBL" id="LWDP01000020">
    <property type="protein sequence ID" value="ORD94447.1"/>
    <property type="molecule type" value="Genomic_DNA"/>
</dbReference>
<gene>
    <name evidence="3" type="primary">SET1</name>
    <name evidence="3" type="ORF">ECANGB1_709</name>
</gene>
<dbReference type="AlphaFoldDB" id="A0A1Y1S8E0"/>
<accession>A0A1Y1S8E0</accession>
<protein>
    <submittedName>
        <fullName evidence="3">SET1</fullName>
    </submittedName>
</protein>
<feature type="domain" description="SET" evidence="2">
    <location>
        <begin position="333"/>
        <end position="448"/>
    </location>
</feature>
<dbReference type="Gene3D" id="2.170.270.10">
    <property type="entry name" value="SET domain"/>
    <property type="match status" value="1"/>
</dbReference>
<dbReference type="GO" id="GO:0005634">
    <property type="term" value="C:nucleus"/>
    <property type="evidence" value="ECO:0007669"/>
    <property type="project" value="TreeGrafter"/>
</dbReference>
<dbReference type="PROSITE" id="PS50280">
    <property type="entry name" value="SET"/>
    <property type="match status" value="1"/>
</dbReference>
<name>A0A1Y1S8E0_9MICR</name>
<keyword evidence="4" id="KW-1185">Reference proteome</keyword>
<sequence length="473" mass="55460">MENEKVNPTIGSVHCSPVRDRRVQVERTRAIESNETTETGKHDIETIRNTIAKSVLEMGREEDLMRNEGEMDRANKKTNGDFLEDCTVAQNKILNGSQDSYKKDGEEYRFRKEQQRNGRGKRQFKKVGWYSQSQDNKKKDDSWWKQNNYDRTLYERAAKPKRVKEYAQTVLIAKKDVSDVFNRNVFKYEQEKNKETKQDEIEVEQSVPVVLKQEKEGMVAPETPRLENEALKCYNSMRIQELEPFNLENCNEIDQLPEAMRNDFYLFCELTGFFDRELCFRALKNSIFSNKWFGKKNLDLSYEEKRRIAKERKAIRATTKYNQCTALDRRHPGIFEVRPSRIHGKGVFTNVKCPTDTFLFSYEGELIGKCMVEKREREYAKNGIKSTYLFSVYPDKVIDATMCGNVARYVNHSCEANCMTHHCLDTGAIKYYTLRVIEAGEELTINYCSDKILECECNCESAKCKRKWTKKKE</sequence>
<comment type="caution">
    <text evidence="3">The sequence shown here is derived from an EMBL/GenBank/DDBJ whole genome shotgun (WGS) entry which is preliminary data.</text>
</comment>
<dbReference type="SMART" id="SM00317">
    <property type="entry name" value="SET"/>
    <property type="match status" value="1"/>
</dbReference>
<dbReference type="InterPro" id="IPR046341">
    <property type="entry name" value="SET_dom_sf"/>
</dbReference>
<evidence type="ECO:0000259" key="2">
    <source>
        <dbReference type="PROSITE" id="PS50280"/>
    </source>
</evidence>
<dbReference type="GO" id="GO:0006357">
    <property type="term" value="P:regulation of transcription by RNA polymerase II"/>
    <property type="evidence" value="ECO:0007669"/>
    <property type="project" value="TreeGrafter"/>
</dbReference>
<evidence type="ECO:0000313" key="3">
    <source>
        <dbReference type="EMBL" id="ORD94447.1"/>
    </source>
</evidence>
<dbReference type="Pfam" id="PF00856">
    <property type="entry name" value="SET"/>
    <property type="match status" value="1"/>
</dbReference>
<dbReference type="PANTHER" id="PTHR46167:SF1">
    <property type="entry name" value="N-LYSINE METHYLTRANSFERASE KMT5A"/>
    <property type="match status" value="1"/>
</dbReference>
<dbReference type="InterPro" id="IPR051760">
    <property type="entry name" value="KMT5A"/>
</dbReference>
<proteinExistence type="predicted"/>